<comment type="caution">
    <text evidence="7">The sequence shown here is derived from an EMBL/GenBank/DDBJ whole genome shotgun (WGS) entry which is preliminary data.</text>
</comment>
<feature type="domain" description="DhaL" evidence="5">
    <location>
        <begin position="364"/>
        <end position="567"/>
    </location>
</feature>
<dbReference type="Gene3D" id="3.30.1180.20">
    <property type="entry name" value="Dihydroxyacetone kinase, domain 2"/>
    <property type="match status" value="1"/>
</dbReference>
<dbReference type="RefSeq" id="WP_136011710.1">
    <property type="nucleotide sequence ID" value="NZ_SRYE01000001.1"/>
</dbReference>
<dbReference type="NCBIfam" id="NF011049">
    <property type="entry name" value="PRK14479.1"/>
    <property type="match status" value="1"/>
</dbReference>
<dbReference type="GO" id="GO:0019563">
    <property type="term" value="P:glycerol catabolic process"/>
    <property type="evidence" value="ECO:0007669"/>
    <property type="project" value="TreeGrafter"/>
</dbReference>
<evidence type="ECO:0000313" key="8">
    <source>
        <dbReference type="Proteomes" id="UP000310263"/>
    </source>
</evidence>
<dbReference type="SUPFAM" id="SSF82549">
    <property type="entry name" value="DAK1/DegV-like"/>
    <property type="match status" value="1"/>
</dbReference>
<gene>
    <name evidence="7" type="ORF">E5334_00775</name>
</gene>
<proteinExistence type="predicted"/>
<keyword evidence="1" id="KW-0808">Transferase</keyword>
<keyword evidence="2" id="KW-0547">Nucleotide-binding</keyword>
<keyword evidence="4" id="KW-0067">ATP-binding</keyword>
<evidence type="ECO:0000259" key="5">
    <source>
        <dbReference type="PROSITE" id="PS51480"/>
    </source>
</evidence>
<dbReference type="InterPro" id="IPR036117">
    <property type="entry name" value="DhaL_dom_sf"/>
</dbReference>
<keyword evidence="3 7" id="KW-0418">Kinase</keyword>
<dbReference type="FunFam" id="1.25.40.340:FF:000002">
    <property type="entry name" value="Dihydroxyacetone kinase, L subunit"/>
    <property type="match status" value="1"/>
</dbReference>
<dbReference type="SMART" id="SM01120">
    <property type="entry name" value="Dak2"/>
    <property type="match status" value="1"/>
</dbReference>
<dbReference type="InterPro" id="IPR050861">
    <property type="entry name" value="Dihydroxyacetone_Kinase"/>
</dbReference>
<dbReference type="PROSITE" id="PS51480">
    <property type="entry name" value="DHAL"/>
    <property type="match status" value="1"/>
</dbReference>
<dbReference type="AlphaFoldDB" id="A0A4S2F2R3"/>
<reference evidence="7 8" key="1">
    <citation type="submission" date="2019-04" db="EMBL/GenBank/DDBJ databases">
        <title>Microbes associate with the intestines of laboratory mice.</title>
        <authorList>
            <person name="Navarre W."/>
            <person name="Wong E."/>
            <person name="Huang K."/>
            <person name="Tropini C."/>
            <person name="Ng K."/>
            <person name="Yu B."/>
        </authorList>
    </citation>
    <scope>NUCLEOTIDE SEQUENCE [LARGE SCALE GENOMIC DNA]</scope>
    <source>
        <strain evidence="7 8">NM07_P-09</strain>
    </source>
</reference>
<name>A0A4S2F2R3_9ACTN</name>
<dbReference type="FunFam" id="3.40.50.10440:FF:000001">
    <property type="entry name" value="Dihydroxyacetone kinase, DhaK subunit"/>
    <property type="match status" value="1"/>
</dbReference>
<dbReference type="Pfam" id="PF02734">
    <property type="entry name" value="Dak2"/>
    <property type="match status" value="1"/>
</dbReference>
<dbReference type="PANTHER" id="PTHR28629:SF4">
    <property type="entry name" value="TRIOKINASE_FMN CYCLASE"/>
    <property type="match status" value="1"/>
</dbReference>
<dbReference type="PROSITE" id="PS51481">
    <property type="entry name" value="DHAK"/>
    <property type="match status" value="1"/>
</dbReference>
<dbReference type="Gene3D" id="3.40.50.10440">
    <property type="entry name" value="Dihydroxyacetone kinase, domain 1"/>
    <property type="match status" value="1"/>
</dbReference>
<evidence type="ECO:0000256" key="3">
    <source>
        <dbReference type="ARBA" id="ARBA00022777"/>
    </source>
</evidence>
<dbReference type="EMBL" id="SRYE01000001">
    <property type="protein sequence ID" value="TGY63085.1"/>
    <property type="molecule type" value="Genomic_DNA"/>
</dbReference>
<evidence type="ECO:0000256" key="4">
    <source>
        <dbReference type="ARBA" id="ARBA00022840"/>
    </source>
</evidence>
<evidence type="ECO:0000256" key="2">
    <source>
        <dbReference type="ARBA" id="ARBA00022741"/>
    </source>
</evidence>
<dbReference type="GO" id="GO:0004371">
    <property type="term" value="F:glycerone kinase activity"/>
    <property type="evidence" value="ECO:0007669"/>
    <property type="project" value="InterPro"/>
</dbReference>
<dbReference type="Pfam" id="PF02733">
    <property type="entry name" value="Dak1"/>
    <property type="match status" value="1"/>
</dbReference>
<keyword evidence="8" id="KW-1185">Reference proteome</keyword>
<sequence length="574" mass="58666">MLCNDPALFRDEMLAGYVAAYPGYVMEAPGGVVSARETPASKVAVMNGGGSGHYPAFCGIVGDGLMDGCVVGNVFTSPSCEDVLGVAGALRTQAGLMILGGNYAGDKMNFDMARDRLRAQGIDARTFYITDDVSAAPPEQAPLRRGNVGTFLVFKAAGAAAAAGLSLDEVERVAIKANDRTRTMSIGLRGCTLPGHTKPLFEVPSGLMEVGQGIHGESGVAEKPVASAQEIASLLVERVLSEAPGDARRVAVVLDGLGSTKYEELFVVWGTVSQLLAKAGYELVEPVVGEVVTSLDMEGIALAVQYLDEELERLWCAPCASPGFSRGPQAAPAKLRERSQAAHSGDGAERIWAPAGPAAQAQGRVAARALAAMAACMADQEEMLAQIDSVCGDGDHGRGMVRGSKAAAAVAQDAVEAQAGVGSVLQAAGDSWRAAAGGTSGVLWGSALWTLGETLGDEQEVIDAALMAQATDAACAKLMELGGAQVGDKTMVDALAPFAEALGQGAKAGLSLSEAWGKAVAVAHEAARNTANLTAKIGRARPQASRSLGTPDAGAISLALCLEACGLGCPQKAQ</sequence>
<evidence type="ECO:0000313" key="7">
    <source>
        <dbReference type="EMBL" id="TGY63085.1"/>
    </source>
</evidence>
<dbReference type="GO" id="GO:0005524">
    <property type="term" value="F:ATP binding"/>
    <property type="evidence" value="ECO:0007669"/>
    <property type="project" value="UniProtKB-KW"/>
</dbReference>
<dbReference type="PANTHER" id="PTHR28629">
    <property type="entry name" value="TRIOKINASE/FMN CYCLASE"/>
    <property type="match status" value="1"/>
</dbReference>
<evidence type="ECO:0000256" key="1">
    <source>
        <dbReference type="ARBA" id="ARBA00022679"/>
    </source>
</evidence>
<dbReference type="Proteomes" id="UP000310263">
    <property type="component" value="Unassembled WGS sequence"/>
</dbReference>
<feature type="domain" description="DhaK" evidence="6">
    <location>
        <begin position="5"/>
        <end position="324"/>
    </location>
</feature>
<organism evidence="7 8">
    <name type="scientific">Muricaecibacterium torontonense</name>
    <dbReference type="NCBI Taxonomy" id="3032871"/>
    <lineage>
        <taxon>Bacteria</taxon>
        <taxon>Bacillati</taxon>
        <taxon>Actinomycetota</taxon>
        <taxon>Coriobacteriia</taxon>
        <taxon>Coriobacteriales</taxon>
        <taxon>Atopobiaceae</taxon>
        <taxon>Muricaecibacterium</taxon>
    </lineage>
</organism>
<dbReference type="Gene3D" id="1.25.40.340">
    <property type="match status" value="1"/>
</dbReference>
<dbReference type="InterPro" id="IPR004006">
    <property type="entry name" value="DhaK_dom"/>
</dbReference>
<evidence type="ECO:0000259" key="6">
    <source>
        <dbReference type="PROSITE" id="PS51481"/>
    </source>
</evidence>
<dbReference type="GO" id="GO:0005829">
    <property type="term" value="C:cytosol"/>
    <property type="evidence" value="ECO:0007669"/>
    <property type="project" value="TreeGrafter"/>
</dbReference>
<dbReference type="OrthoDB" id="9806345at2"/>
<dbReference type="SUPFAM" id="SSF101473">
    <property type="entry name" value="DhaL-like"/>
    <property type="match status" value="1"/>
</dbReference>
<protein>
    <submittedName>
        <fullName evidence="7">Dihydroxyacetone kinase family protein</fullName>
    </submittedName>
</protein>
<dbReference type="InterPro" id="IPR004007">
    <property type="entry name" value="DhaL_dom"/>
</dbReference>
<accession>A0A4S2F2R3</accession>